<accession>A0A1M7F5W5</accession>
<evidence type="ECO:0000256" key="1">
    <source>
        <dbReference type="SAM" id="Phobius"/>
    </source>
</evidence>
<evidence type="ECO:0000313" key="3">
    <source>
        <dbReference type="Proteomes" id="UP000184038"/>
    </source>
</evidence>
<dbReference type="EMBL" id="FRCP01000005">
    <property type="protein sequence ID" value="SHL99099.1"/>
    <property type="molecule type" value="Genomic_DNA"/>
</dbReference>
<gene>
    <name evidence="2" type="ORF">SAMN02746066_00410</name>
</gene>
<reference evidence="2 3" key="1">
    <citation type="submission" date="2016-11" db="EMBL/GenBank/DDBJ databases">
        <authorList>
            <person name="Jaros S."/>
            <person name="Januszkiewicz K."/>
            <person name="Wedrychowicz H."/>
        </authorList>
    </citation>
    <scope>NUCLEOTIDE SEQUENCE [LARGE SCALE GENOMIC DNA]</scope>
    <source>
        <strain evidence="2 3">DSM 15930</strain>
    </source>
</reference>
<dbReference type="Proteomes" id="UP000184038">
    <property type="component" value="Unassembled WGS sequence"/>
</dbReference>
<dbReference type="OrthoDB" id="5690292at2"/>
<feature type="transmembrane region" description="Helical" evidence="1">
    <location>
        <begin position="100"/>
        <end position="117"/>
    </location>
</feature>
<name>A0A1M7F5W5_9FIRM</name>
<protein>
    <recommendedName>
        <fullName evidence="4">Inner membrane protein</fullName>
    </recommendedName>
</protein>
<keyword evidence="3" id="KW-1185">Reference proteome</keyword>
<sequence>MKRLMNSICVGLAFVCVGLGAIGVVLPFVPATPFLLLATVLFAKGSERFHKWFISTAFYQKHIVQVVKNKTMTYKSKITTLVMLGVIFIIGFLLCPVWYGRVVIVCVALGHFYYFVFRIKTSTES</sequence>
<dbReference type="Pfam" id="PF04304">
    <property type="entry name" value="DUF454"/>
    <property type="match status" value="1"/>
</dbReference>
<dbReference type="InterPro" id="IPR007401">
    <property type="entry name" value="DUF454"/>
</dbReference>
<keyword evidence="1" id="KW-0812">Transmembrane</keyword>
<dbReference type="RefSeq" id="WP_084139030.1">
    <property type="nucleotide sequence ID" value="NZ_FRCP01000005.1"/>
</dbReference>
<dbReference type="STRING" id="1120996.SAMN02746066_00410"/>
<evidence type="ECO:0000313" key="2">
    <source>
        <dbReference type="EMBL" id="SHL99099.1"/>
    </source>
</evidence>
<keyword evidence="1" id="KW-1133">Transmembrane helix</keyword>
<dbReference type="PANTHER" id="PTHR35813:SF1">
    <property type="entry name" value="INNER MEMBRANE PROTEIN YBAN"/>
    <property type="match status" value="1"/>
</dbReference>
<dbReference type="PANTHER" id="PTHR35813">
    <property type="entry name" value="INNER MEMBRANE PROTEIN YBAN"/>
    <property type="match status" value="1"/>
</dbReference>
<dbReference type="PIRSF" id="PIRSF016789">
    <property type="entry name" value="DUF454"/>
    <property type="match status" value="1"/>
</dbReference>
<dbReference type="GO" id="GO:0005886">
    <property type="term" value="C:plasma membrane"/>
    <property type="evidence" value="ECO:0007669"/>
    <property type="project" value="TreeGrafter"/>
</dbReference>
<proteinExistence type="predicted"/>
<feature type="transmembrane region" description="Helical" evidence="1">
    <location>
        <begin position="12"/>
        <end position="43"/>
    </location>
</feature>
<organism evidence="2 3">
    <name type="scientific">Anaerosporobacter mobilis DSM 15930</name>
    <dbReference type="NCBI Taxonomy" id="1120996"/>
    <lineage>
        <taxon>Bacteria</taxon>
        <taxon>Bacillati</taxon>
        <taxon>Bacillota</taxon>
        <taxon>Clostridia</taxon>
        <taxon>Lachnospirales</taxon>
        <taxon>Lachnospiraceae</taxon>
        <taxon>Anaerosporobacter</taxon>
    </lineage>
</organism>
<dbReference type="AlphaFoldDB" id="A0A1M7F5W5"/>
<evidence type="ECO:0008006" key="4">
    <source>
        <dbReference type="Google" id="ProtNLM"/>
    </source>
</evidence>
<feature type="transmembrane region" description="Helical" evidence="1">
    <location>
        <begin position="78"/>
        <end position="94"/>
    </location>
</feature>
<keyword evidence="1" id="KW-0472">Membrane</keyword>